<organism evidence="1 2">
    <name type="scientific">Streptomyces fodineus</name>
    <dbReference type="NCBI Taxonomy" id="1904616"/>
    <lineage>
        <taxon>Bacteria</taxon>
        <taxon>Bacillati</taxon>
        <taxon>Actinomycetota</taxon>
        <taxon>Actinomycetes</taxon>
        <taxon>Kitasatosporales</taxon>
        <taxon>Streptomycetaceae</taxon>
        <taxon>Streptomyces</taxon>
    </lineage>
</organism>
<reference evidence="2" key="1">
    <citation type="submission" date="2016-09" db="EMBL/GenBank/DDBJ databases">
        <title>Streptomyces puniciscabiei strain:TW1S1 Genome sequencing and assembly.</title>
        <authorList>
            <person name="Kim M.-K."/>
            <person name="Kim S.B."/>
        </authorList>
    </citation>
    <scope>NUCLEOTIDE SEQUENCE [LARGE SCALE GENOMIC DNA]</scope>
    <source>
        <strain evidence="2">TW1S1</strain>
    </source>
</reference>
<sequence>MLLDVGPDLVLYLKPDLRADVEVDLAFDLSPDVGPDLVLELVPDLGPGLVQDVSLGLVPVRGPADPGHALEPDVGLELFLDLSLDLVADLVPDKIEAGPGQHLGMRPYPRLVLVLVPRLELLLDLGLDLGQHPRSDAPGQRALKPHEDLWGLQPGRLVCEPHGGLGCWTVGRSGGQAVLDPIVADGVEDGFLFGRDFGDAG</sequence>
<dbReference type="EMBL" id="CP017248">
    <property type="protein sequence ID" value="AOR30530.1"/>
    <property type="molecule type" value="Genomic_DNA"/>
</dbReference>
<accession>A0A1D7Y525</accession>
<name>A0A1D7Y525_9ACTN</name>
<dbReference type="KEGG" id="spun:BFF78_05200"/>
<gene>
    <name evidence="1" type="ORF">BFF78_05200</name>
</gene>
<protein>
    <submittedName>
        <fullName evidence="1">Uncharacterized protein</fullName>
    </submittedName>
</protein>
<dbReference type="AlphaFoldDB" id="A0A1D7Y525"/>
<evidence type="ECO:0000313" key="1">
    <source>
        <dbReference type="EMBL" id="AOR30530.1"/>
    </source>
</evidence>
<proteinExistence type="predicted"/>
<evidence type="ECO:0000313" key="2">
    <source>
        <dbReference type="Proteomes" id="UP000094960"/>
    </source>
</evidence>
<keyword evidence="2" id="KW-1185">Reference proteome</keyword>
<dbReference type="Proteomes" id="UP000094960">
    <property type="component" value="Chromosome"/>
</dbReference>